<dbReference type="InterPro" id="IPR003711">
    <property type="entry name" value="CarD-like/TRCF_RID"/>
</dbReference>
<evidence type="ECO:0000259" key="2">
    <source>
        <dbReference type="SMART" id="SM01058"/>
    </source>
</evidence>
<reference evidence="3 4" key="1">
    <citation type="submission" date="2020-04" db="EMBL/GenBank/DDBJ databases">
        <authorList>
            <person name="Hitch T.C.A."/>
            <person name="Wylensek D."/>
            <person name="Clavel T."/>
        </authorList>
    </citation>
    <scope>NUCLEOTIDE SEQUENCE [LARGE SCALE GENOMIC DNA]</scope>
    <source>
        <strain evidence="3 4">PG-130-P53-12</strain>
    </source>
</reference>
<name>A0A848B4U8_9FIRM</name>
<evidence type="ECO:0000256" key="1">
    <source>
        <dbReference type="SAM" id="Phobius"/>
    </source>
</evidence>
<dbReference type="SMART" id="SM01058">
    <property type="entry name" value="CarD_TRCF"/>
    <property type="match status" value="1"/>
</dbReference>
<dbReference type="InterPro" id="IPR048792">
    <property type="entry name" value="CarD_C"/>
</dbReference>
<dbReference type="AlphaFoldDB" id="A0A848B4U8"/>
<evidence type="ECO:0000313" key="3">
    <source>
        <dbReference type="EMBL" id="NMD98526.1"/>
    </source>
</evidence>
<dbReference type="Pfam" id="PF21095">
    <property type="entry name" value="CarD_C"/>
    <property type="match status" value="1"/>
</dbReference>
<dbReference type="Gene3D" id="2.40.10.170">
    <property type="match status" value="1"/>
</dbReference>
<sequence length="209" mass="24328">MRRWKYPLECGLTDHINRANITFFAFFPFRVIIGIGLIRIIHEWRCIFLQVGDRVFYPMHGAGVISGVESCEVLGENKEYFVLKMPMGNLKVMIPQDNVENLGLREIISRDQVEDIRTVLKDKPERVLGSWNKRFHAILERMKKGDILDVAAVMRNLSLQDRHRKISSGERRLMDLARQMLVSELVYACDKTPAEVEQWIDDQLVRKSA</sequence>
<dbReference type="Gene3D" id="1.20.58.1290">
    <property type="entry name" value="CarD-like, C-terminal domain"/>
    <property type="match status" value="1"/>
</dbReference>
<dbReference type="InterPro" id="IPR042215">
    <property type="entry name" value="CarD-like_C"/>
</dbReference>
<dbReference type="PANTHER" id="PTHR38447:SF1">
    <property type="entry name" value="RNA POLYMERASE-BINDING TRANSCRIPTION FACTOR CARD"/>
    <property type="match status" value="1"/>
</dbReference>
<dbReference type="SUPFAM" id="SSF141259">
    <property type="entry name" value="CarD-like"/>
    <property type="match status" value="1"/>
</dbReference>
<dbReference type="Pfam" id="PF02559">
    <property type="entry name" value="CarD_TRCF_RID"/>
    <property type="match status" value="1"/>
</dbReference>
<dbReference type="InterPro" id="IPR052531">
    <property type="entry name" value="CarD-like_regulator"/>
</dbReference>
<feature type="domain" description="CarD-like/TRCF RNAP-interacting" evidence="2">
    <location>
        <begin position="48"/>
        <end position="158"/>
    </location>
</feature>
<keyword evidence="4" id="KW-1185">Reference proteome</keyword>
<keyword evidence="1" id="KW-1133">Transmembrane helix</keyword>
<accession>A0A848B4U8</accession>
<keyword evidence="1" id="KW-0472">Membrane</keyword>
<feature type="transmembrane region" description="Helical" evidence="1">
    <location>
        <begin position="21"/>
        <end position="41"/>
    </location>
</feature>
<dbReference type="PANTHER" id="PTHR38447">
    <property type="entry name" value="TRANSCRIPTION FACTOR YDEB-RELATED"/>
    <property type="match status" value="1"/>
</dbReference>
<comment type="caution">
    <text evidence="3">The sequence shown here is derived from an EMBL/GenBank/DDBJ whole genome shotgun (WGS) entry which is preliminary data.</text>
</comment>
<organism evidence="3 4">
    <name type="scientific">Selenomonas bovis</name>
    <dbReference type="NCBI Taxonomy" id="416586"/>
    <lineage>
        <taxon>Bacteria</taxon>
        <taxon>Bacillati</taxon>
        <taxon>Bacillota</taxon>
        <taxon>Negativicutes</taxon>
        <taxon>Selenomonadales</taxon>
        <taxon>Selenomonadaceae</taxon>
        <taxon>Selenomonas</taxon>
    </lineage>
</organism>
<dbReference type="EMBL" id="JABAFA010000006">
    <property type="protein sequence ID" value="NMD98526.1"/>
    <property type="molecule type" value="Genomic_DNA"/>
</dbReference>
<protein>
    <submittedName>
        <fullName evidence="3">CarD family transcriptional regulator</fullName>
    </submittedName>
</protein>
<keyword evidence="1" id="KW-0812">Transmembrane</keyword>
<evidence type="ECO:0000313" key="4">
    <source>
        <dbReference type="Proteomes" id="UP000543804"/>
    </source>
</evidence>
<dbReference type="Proteomes" id="UP000543804">
    <property type="component" value="Unassembled WGS sequence"/>
</dbReference>
<dbReference type="GO" id="GO:0009303">
    <property type="term" value="P:rRNA transcription"/>
    <property type="evidence" value="ECO:0007669"/>
    <property type="project" value="TreeGrafter"/>
</dbReference>
<dbReference type="InterPro" id="IPR036101">
    <property type="entry name" value="CarD-like/TRCF_RID_sf"/>
</dbReference>
<gene>
    <name evidence="3" type="ORF">HF878_03380</name>
</gene>
<proteinExistence type="predicted"/>